<dbReference type="Proteomes" id="UP000555003">
    <property type="component" value="Unassembled WGS sequence"/>
</dbReference>
<feature type="region of interest" description="Disordered" evidence="1">
    <location>
        <begin position="1"/>
        <end position="40"/>
    </location>
</feature>
<gene>
    <name evidence="2" type="ORF">GGR22_001282</name>
</gene>
<feature type="compositionally biased region" description="Polar residues" evidence="1">
    <location>
        <begin position="12"/>
        <end position="34"/>
    </location>
</feature>
<evidence type="ECO:0000313" key="3">
    <source>
        <dbReference type="Proteomes" id="UP000555003"/>
    </source>
</evidence>
<evidence type="ECO:0000313" key="2">
    <source>
        <dbReference type="EMBL" id="MBA9073156.1"/>
    </source>
</evidence>
<evidence type="ECO:0000256" key="1">
    <source>
        <dbReference type="SAM" id="MobiDB-lite"/>
    </source>
</evidence>
<sequence length="40" mass="4715">MIIPQKNKRNVKSQYGNYQKISQVNNTSQYQNNKTHNHAP</sequence>
<keyword evidence="3" id="KW-1185">Reference proteome</keyword>
<organism evidence="2 3">
    <name type="scientific">Flavobacterium gossypii</name>
    <dbReference type="NCBI Taxonomy" id="1646119"/>
    <lineage>
        <taxon>Bacteria</taxon>
        <taxon>Pseudomonadati</taxon>
        <taxon>Bacteroidota</taxon>
        <taxon>Flavobacteriia</taxon>
        <taxon>Flavobacteriales</taxon>
        <taxon>Flavobacteriaceae</taxon>
        <taxon>Flavobacterium</taxon>
    </lineage>
</organism>
<feature type="compositionally biased region" description="Basic residues" evidence="1">
    <location>
        <begin position="1"/>
        <end position="11"/>
    </location>
</feature>
<dbReference type="EMBL" id="JACJIS010000001">
    <property type="protein sequence ID" value="MBA9073156.1"/>
    <property type="molecule type" value="Genomic_DNA"/>
</dbReference>
<reference evidence="2 3" key="1">
    <citation type="submission" date="2020-08" db="EMBL/GenBank/DDBJ databases">
        <title>Genomic Encyclopedia of Type Strains, Phase IV (KMG-IV): sequencing the most valuable type-strain genomes for metagenomic binning, comparative biology and taxonomic classification.</title>
        <authorList>
            <person name="Goeker M."/>
        </authorList>
    </citation>
    <scope>NUCLEOTIDE SEQUENCE [LARGE SCALE GENOMIC DNA]</scope>
    <source>
        <strain evidence="2 3">DSM 100397</strain>
    </source>
</reference>
<comment type="caution">
    <text evidence="2">The sequence shown here is derived from an EMBL/GenBank/DDBJ whole genome shotgun (WGS) entry which is preliminary data.</text>
</comment>
<name>A0ABR6DN91_9FLAO</name>
<accession>A0ABR6DN91</accession>
<proteinExistence type="predicted"/>
<protein>
    <submittedName>
        <fullName evidence="2">Uncharacterized protein</fullName>
    </submittedName>
</protein>
<dbReference type="RefSeq" id="WP_262888863.1">
    <property type="nucleotide sequence ID" value="NZ_JACJIS010000001.1"/>
</dbReference>